<sequence>MASCPPAPPQFCPPQCPPTPPPPPPPARPKPNMRGLHWSQTKGKVFQAMAIAVAGGILFYFFVGVPRKTAYREYYRKTDMEELADTMARKGLFQAVPSSE</sequence>
<dbReference type="PANTHER" id="PTHR48416:SF1">
    <property type="entry name" value="CYTOCHROME C OXIDASE SUBUNIT 6C"/>
    <property type="match status" value="1"/>
</dbReference>
<dbReference type="Proteomes" id="UP000823941">
    <property type="component" value="Chromosome 20"/>
</dbReference>
<keyword evidence="12" id="KW-1185">Reference proteome</keyword>
<comment type="subcellular location">
    <subcellularLocation>
        <location evidence="1">Mitochondrion inner membrane</location>
        <topology evidence="1">Single-pass membrane protein</topology>
    </subcellularLocation>
</comment>
<protein>
    <recommendedName>
        <fullName evidence="13">Mitochondrial cytochrome c oxidase subunit VIc/VIIs domain-containing protein</fullName>
    </recommendedName>
</protein>
<comment type="pathway">
    <text evidence="2">Energy metabolism; oxidative phosphorylation.</text>
</comment>
<reference evidence="11 12" key="1">
    <citation type="submission" date="2021-06" db="EMBL/GenBank/DDBJ databases">
        <title>A haploid diamondback moth (Plutella xylostella L.) genome assembly resolves 31 chromosomes and identifies a diamide resistance mutation.</title>
        <authorList>
            <person name="Ward C.M."/>
            <person name="Perry K.D."/>
            <person name="Baker G."/>
            <person name="Powis K."/>
            <person name="Heckel D.G."/>
            <person name="Baxter S.W."/>
        </authorList>
    </citation>
    <scope>NUCLEOTIDE SEQUENCE [LARGE SCALE GENOMIC DNA]</scope>
    <source>
        <strain evidence="11 12">LV</strain>
        <tissue evidence="11">Single pupa</tissue>
    </source>
</reference>
<gene>
    <name evidence="11" type="ORF">JYU34_015027</name>
</gene>
<keyword evidence="4 10" id="KW-0812">Transmembrane</keyword>
<comment type="caution">
    <text evidence="11">The sequence shown here is derived from an EMBL/GenBank/DDBJ whole genome shotgun (WGS) entry which is preliminary data.</text>
</comment>
<comment type="similarity">
    <text evidence="3">Belongs to the cytochrome c oxidase subunit 6c family.</text>
</comment>
<evidence type="ECO:0000256" key="2">
    <source>
        <dbReference type="ARBA" id="ARBA00004673"/>
    </source>
</evidence>
<dbReference type="InterPro" id="IPR034884">
    <property type="entry name" value="Cytochrome_c_oxidase_VIc/VIIs"/>
</dbReference>
<evidence type="ECO:0000256" key="3">
    <source>
        <dbReference type="ARBA" id="ARBA00007204"/>
    </source>
</evidence>
<evidence type="ECO:0000256" key="9">
    <source>
        <dbReference type="SAM" id="MobiDB-lite"/>
    </source>
</evidence>
<feature type="transmembrane region" description="Helical" evidence="10">
    <location>
        <begin position="45"/>
        <end position="63"/>
    </location>
</feature>
<dbReference type="InterPro" id="IPR037169">
    <property type="entry name" value="Cytochrome_c_oxidase_VIc_sf"/>
</dbReference>
<evidence type="ECO:0008006" key="13">
    <source>
        <dbReference type="Google" id="ProtNLM"/>
    </source>
</evidence>
<dbReference type="InterPro" id="IPR051389">
    <property type="entry name" value="Cytochrome_c_oxidase_VIc"/>
</dbReference>
<dbReference type="EMBL" id="JAHIBW010000020">
    <property type="protein sequence ID" value="KAG7300702.1"/>
    <property type="molecule type" value="Genomic_DNA"/>
</dbReference>
<evidence type="ECO:0000313" key="11">
    <source>
        <dbReference type="EMBL" id="KAG7300702.1"/>
    </source>
</evidence>
<evidence type="ECO:0000256" key="6">
    <source>
        <dbReference type="ARBA" id="ARBA00022989"/>
    </source>
</evidence>
<feature type="compositionally biased region" description="Pro residues" evidence="9">
    <location>
        <begin position="1"/>
        <end position="29"/>
    </location>
</feature>
<evidence type="ECO:0000313" key="12">
    <source>
        <dbReference type="Proteomes" id="UP000823941"/>
    </source>
</evidence>
<name>A0ABQ7Q632_PLUXY</name>
<keyword evidence="8 10" id="KW-0472">Membrane</keyword>
<feature type="region of interest" description="Disordered" evidence="9">
    <location>
        <begin position="1"/>
        <end position="35"/>
    </location>
</feature>
<keyword evidence="6 10" id="KW-1133">Transmembrane helix</keyword>
<dbReference type="Gene3D" id="4.10.93.10">
    <property type="entry name" value="Mitochondrial cytochrome c oxidase subunit VIc/VIIs"/>
    <property type="match status" value="1"/>
</dbReference>
<evidence type="ECO:0000256" key="10">
    <source>
        <dbReference type="SAM" id="Phobius"/>
    </source>
</evidence>
<evidence type="ECO:0000256" key="5">
    <source>
        <dbReference type="ARBA" id="ARBA00022792"/>
    </source>
</evidence>
<evidence type="ECO:0000256" key="4">
    <source>
        <dbReference type="ARBA" id="ARBA00022692"/>
    </source>
</evidence>
<organism evidence="11 12">
    <name type="scientific">Plutella xylostella</name>
    <name type="common">Diamondback moth</name>
    <name type="synonym">Plutella maculipennis</name>
    <dbReference type="NCBI Taxonomy" id="51655"/>
    <lineage>
        <taxon>Eukaryota</taxon>
        <taxon>Metazoa</taxon>
        <taxon>Ecdysozoa</taxon>
        <taxon>Arthropoda</taxon>
        <taxon>Hexapoda</taxon>
        <taxon>Insecta</taxon>
        <taxon>Pterygota</taxon>
        <taxon>Neoptera</taxon>
        <taxon>Endopterygota</taxon>
        <taxon>Lepidoptera</taxon>
        <taxon>Glossata</taxon>
        <taxon>Ditrysia</taxon>
        <taxon>Yponomeutoidea</taxon>
        <taxon>Plutellidae</taxon>
        <taxon>Plutella</taxon>
    </lineage>
</organism>
<dbReference type="Pfam" id="PF02937">
    <property type="entry name" value="COX6C"/>
    <property type="match status" value="1"/>
</dbReference>
<keyword evidence="5" id="KW-0999">Mitochondrion inner membrane</keyword>
<evidence type="ECO:0000256" key="7">
    <source>
        <dbReference type="ARBA" id="ARBA00023128"/>
    </source>
</evidence>
<evidence type="ECO:0000256" key="1">
    <source>
        <dbReference type="ARBA" id="ARBA00004434"/>
    </source>
</evidence>
<accession>A0ABQ7Q632</accession>
<dbReference type="PANTHER" id="PTHR48416">
    <property type="entry name" value="CYTOCHROME C OXIDASE SUBUNIT 6C"/>
    <property type="match status" value="1"/>
</dbReference>
<proteinExistence type="inferred from homology"/>
<dbReference type="SUPFAM" id="SSF81415">
    <property type="entry name" value="Mitochondrial cytochrome c oxidase subunit VIc"/>
    <property type="match status" value="1"/>
</dbReference>
<keyword evidence="7" id="KW-0496">Mitochondrion</keyword>
<evidence type="ECO:0000256" key="8">
    <source>
        <dbReference type="ARBA" id="ARBA00023136"/>
    </source>
</evidence>